<dbReference type="SUPFAM" id="SSF52540">
    <property type="entry name" value="P-loop containing nucleoside triphosphate hydrolases"/>
    <property type="match status" value="2"/>
</dbReference>
<dbReference type="InterPro" id="IPR003960">
    <property type="entry name" value="ATPase_AAA_CS"/>
</dbReference>
<evidence type="ECO:0000259" key="5">
    <source>
        <dbReference type="SMART" id="SM00382"/>
    </source>
</evidence>
<protein>
    <submittedName>
        <fullName evidence="8">Nuclear valosin-containing protein-like isoform X4</fullName>
    </submittedName>
</protein>
<dbReference type="Proteomes" id="UP001652700">
    <property type="component" value="Unplaced"/>
</dbReference>
<dbReference type="FunFam" id="3.40.50.300:FF:000600">
    <property type="entry name" value="Nuclear valosin-containing protein-like"/>
    <property type="match status" value="1"/>
</dbReference>
<dbReference type="PANTHER" id="PTHR23077">
    <property type="entry name" value="AAA-FAMILY ATPASE"/>
    <property type="match status" value="1"/>
</dbReference>
<dbReference type="Gene3D" id="3.40.50.300">
    <property type="entry name" value="P-loop containing nucleotide triphosphate hydrolases"/>
    <property type="match status" value="2"/>
</dbReference>
<feature type="domain" description="AAA+ ATPase" evidence="5">
    <location>
        <begin position="523"/>
        <end position="659"/>
    </location>
</feature>
<keyword evidence="2" id="KW-0547">Nucleotide-binding</keyword>
<dbReference type="InterPro" id="IPR041569">
    <property type="entry name" value="AAA_lid_3"/>
</dbReference>
<gene>
    <name evidence="8" type="primary">LOC114341447</name>
</gene>
<feature type="region of interest" description="Disordered" evidence="4">
    <location>
        <begin position="327"/>
        <end position="409"/>
    </location>
</feature>
<dbReference type="Pfam" id="PF17862">
    <property type="entry name" value="AAA_lid_3"/>
    <property type="match status" value="2"/>
</dbReference>
<feature type="region of interest" description="Disordered" evidence="4">
    <location>
        <begin position="1"/>
        <end position="60"/>
    </location>
</feature>
<dbReference type="SMART" id="SM00382">
    <property type="entry name" value="AAA"/>
    <property type="match status" value="2"/>
</dbReference>
<keyword evidence="3" id="KW-0067">ATP-binding</keyword>
<evidence type="ECO:0000313" key="8">
    <source>
        <dbReference type="RefSeq" id="XP_028148051.1"/>
    </source>
</evidence>
<dbReference type="PROSITE" id="PS00674">
    <property type="entry name" value="AAA"/>
    <property type="match status" value="2"/>
</dbReference>
<dbReference type="InterPro" id="IPR050168">
    <property type="entry name" value="AAA_ATPase_domain"/>
</dbReference>
<keyword evidence="7" id="KW-1185">Reference proteome</keyword>
<evidence type="ECO:0000256" key="1">
    <source>
        <dbReference type="ARBA" id="ARBA00006914"/>
    </source>
</evidence>
<dbReference type="AlphaFoldDB" id="A0A6P7GEQ4"/>
<dbReference type="Gene3D" id="1.10.8.60">
    <property type="match status" value="2"/>
</dbReference>
<dbReference type="OrthoDB" id="27435at2759"/>
<dbReference type="GO" id="GO:0005634">
    <property type="term" value="C:nucleus"/>
    <property type="evidence" value="ECO:0007669"/>
    <property type="project" value="TreeGrafter"/>
</dbReference>
<dbReference type="GO" id="GO:0003723">
    <property type="term" value="F:RNA binding"/>
    <property type="evidence" value="ECO:0007669"/>
    <property type="project" value="TreeGrafter"/>
</dbReference>
<dbReference type="GO" id="GO:0042254">
    <property type="term" value="P:ribosome biogenesis"/>
    <property type="evidence" value="ECO:0007669"/>
    <property type="project" value="TreeGrafter"/>
</dbReference>
<dbReference type="PANTHER" id="PTHR23077:SF171">
    <property type="entry name" value="NUCLEAR VALOSIN-CONTAINING PROTEIN-LIKE"/>
    <property type="match status" value="1"/>
</dbReference>
<dbReference type="InterPro" id="IPR003593">
    <property type="entry name" value="AAA+_ATPase"/>
</dbReference>
<evidence type="ECO:0000313" key="6">
    <source>
        <dbReference type="EnsemblMetazoa" id="XP_050502932.1"/>
    </source>
</evidence>
<dbReference type="InterPro" id="IPR003959">
    <property type="entry name" value="ATPase_AAA_core"/>
</dbReference>
<dbReference type="RefSeq" id="XP_028148051.1">
    <property type="nucleotide sequence ID" value="XM_028292250.1"/>
</dbReference>
<organism evidence="8">
    <name type="scientific">Diabrotica virgifera virgifera</name>
    <name type="common">western corn rootworm</name>
    <dbReference type="NCBI Taxonomy" id="50390"/>
    <lineage>
        <taxon>Eukaryota</taxon>
        <taxon>Metazoa</taxon>
        <taxon>Ecdysozoa</taxon>
        <taxon>Arthropoda</taxon>
        <taxon>Hexapoda</taxon>
        <taxon>Insecta</taxon>
        <taxon>Pterygota</taxon>
        <taxon>Neoptera</taxon>
        <taxon>Endopterygota</taxon>
        <taxon>Coleoptera</taxon>
        <taxon>Polyphaga</taxon>
        <taxon>Cucujiformia</taxon>
        <taxon>Chrysomeloidea</taxon>
        <taxon>Chrysomelidae</taxon>
        <taxon>Galerucinae</taxon>
        <taxon>Diabroticina</taxon>
        <taxon>Diabroticites</taxon>
        <taxon>Diabrotica</taxon>
    </lineage>
</organism>
<evidence type="ECO:0000256" key="4">
    <source>
        <dbReference type="SAM" id="MobiDB-lite"/>
    </source>
</evidence>
<proteinExistence type="inferred from homology"/>
<accession>A0A6P7GEQ4</accession>
<dbReference type="GO" id="GO:1990275">
    <property type="term" value="F:preribosome binding"/>
    <property type="evidence" value="ECO:0007669"/>
    <property type="project" value="TreeGrafter"/>
</dbReference>
<reference evidence="8" key="1">
    <citation type="submission" date="2025-04" db="UniProtKB">
        <authorList>
            <consortium name="RefSeq"/>
        </authorList>
    </citation>
    <scope>IDENTIFICATION</scope>
    <source>
        <tissue evidence="8">Whole insect</tissue>
    </source>
</reference>
<dbReference type="Pfam" id="PF00004">
    <property type="entry name" value="AAA"/>
    <property type="match status" value="2"/>
</dbReference>
<feature type="domain" description="AAA+ ATPase" evidence="5">
    <location>
        <begin position="128"/>
        <end position="267"/>
    </location>
</feature>
<dbReference type="GO" id="GO:0016887">
    <property type="term" value="F:ATP hydrolysis activity"/>
    <property type="evidence" value="ECO:0007669"/>
    <property type="project" value="InterPro"/>
</dbReference>
<sequence>MYKKNIAPKELDENELIDISSDDETEEPPPHPAPKNIKPPNVLPNRNGLQQTHDNDKNKKRNINYATLSNMPSQSHKKRKFEHVNNQVREGEITFANLGGMEKTLKDVTKLILHMTHPEIYRAVGITPPRGFLLHGPPGCGKTLLAQAIAGELKMMLFMVSAPELVAGVSGESEQRIRKLFQRAFMNSPSIIFIDEIDAIAQNRQNAQKDMEKRIVAQLIGCLDELNRTEQGHRVLVIGATNRPESMDPSLRRAGRFDREICLGIPNKESRAEILKVVTRKVKLEPNFNFNDLAILTPGYVGADLLALTREAADIAVDRLFKELGENEKKQEEESTSVSEVVPVEIEESEPKEKKAKVYEKTEEKSNADSCTPEKSKEVEEKENDEDIIIDDTPEKQTLPTADDSTSDPTIILVDDESQCVKPTLKKTSVLENISPYDEMLFWLHDQLPLSQEELASLRVTMDDFRAALKKIQPSAKREGFVTVPDTTWSDVGSLKNIREELQLTIVAPVRHSKQFESFGITVPAGVLLFGPPGCGKTLLAKAIANEAAINFISVKGPELLNMYVGESERAVRTCFERARHSAPCVIFFDELDALCPKRNDSDNSGTSRVVNQLLTEMDGVSGRQGVYLLAATNRVDIIDPAVLRPGRLDKVLYVGLPNANDRADILRAITKNATKPRLANDVSLSDIAERQECEGFTGADLSALVREASISAIKDIFSLSAQEPESNTAVSLEHFNKAFLKIKPSVSESSRRYYENMRRTFSSDRMDSEVEEMELN</sequence>
<comment type="similarity">
    <text evidence="1">Belongs to the AAA ATPase family.</text>
</comment>
<feature type="compositionally biased region" description="Acidic residues" evidence="4">
    <location>
        <begin position="12"/>
        <end position="27"/>
    </location>
</feature>
<feature type="compositionally biased region" description="Basic and acidic residues" evidence="4">
    <location>
        <begin position="349"/>
        <end position="380"/>
    </location>
</feature>
<dbReference type="EnsemblMetazoa" id="XM_050646975.1">
    <property type="protein sequence ID" value="XP_050502932.1"/>
    <property type="gene ID" value="LOC126882129"/>
</dbReference>
<reference evidence="6" key="2">
    <citation type="submission" date="2025-05" db="UniProtKB">
        <authorList>
            <consortium name="EnsemblMetazoa"/>
        </authorList>
    </citation>
    <scope>IDENTIFICATION</scope>
</reference>
<name>A0A6P7GEQ4_DIAVI</name>
<dbReference type="FunFam" id="3.40.50.300:FF:000149">
    <property type="entry name" value="Nuclear valosin-containing protein-like"/>
    <property type="match status" value="1"/>
</dbReference>
<dbReference type="InterPro" id="IPR027417">
    <property type="entry name" value="P-loop_NTPase"/>
</dbReference>
<evidence type="ECO:0000256" key="2">
    <source>
        <dbReference type="ARBA" id="ARBA00022741"/>
    </source>
</evidence>
<evidence type="ECO:0000256" key="3">
    <source>
        <dbReference type="ARBA" id="ARBA00022840"/>
    </source>
</evidence>
<dbReference type="GO" id="GO:0005524">
    <property type="term" value="F:ATP binding"/>
    <property type="evidence" value="ECO:0007669"/>
    <property type="project" value="UniProtKB-KW"/>
</dbReference>
<evidence type="ECO:0000313" key="7">
    <source>
        <dbReference type="Proteomes" id="UP001652700"/>
    </source>
</evidence>
<feature type="compositionally biased region" description="Polar residues" evidence="4">
    <location>
        <begin position="398"/>
        <end position="409"/>
    </location>
</feature>
<dbReference type="CDD" id="cd19530">
    <property type="entry name" value="RecA-like_NVL_r2-like"/>
    <property type="match status" value="1"/>
</dbReference>
<feature type="compositionally biased region" description="Acidic residues" evidence="4">
    <location>
        <begin position="381"/>
        <end position="392"/>
    </location>
</feature>